<feature type="domain" description="Helicase ATP-binding" evidence="11">
    <location>
        <begin position="238"/>
        <end position="446"/>
    </location>
</feature>
<comment type="catalytic activity">
    <reaction evidence="1 10">
        <text>Endonucleolytic cleavage of DNA to give random double-stranded fragments with terminal 5'-phosphates, ATP is simultaneously hydrolyzed.</text>
        <dbReference type="EC" id="3.1.21.3"/>
    </reaction>
</comment>
<gene>
    <name evidence="12" type="ORF">JCM6294_977</name>
</gene>
<dbReference type="GO" id="GO:0009307">
    <property type="term" value="P:DNA restriction-modification system"/>
    <property type="evidence" value="ECO:0007669"/>
    <property type="project" value="UniProtKB-KW"/>
</dbReference>
<proteinExistence type="inferred from homology"/>
<name>W4PE81_9BACE</name>
<dbReference type="InterPro" id="IPR027417">
    <property type="entry name" value="P-loop_NTPase"/>
</dbReference>
<dbReference type="STRING" id="1121100.GCA_000428105_00571"/>
<dbReference type="GO" id="GO:0016829">
    <property type="term" value="F:lyase activity"/>
    <property type="evidence" value="ECO:0007669"/>
    <property type="project" value="UniProtKB-KW"/>
</dbReference>
<dbReference type="eggNOG" id="COG0610">
    <property type="taxonomic scope" value="Bacteria"/>
</dbReference>
<dbReference type="SUPFAM" id="SSF52540">
    <property type="entry name" value="P-loop containing nucleoside triphosphate hydrolases"/>
    <property type="match status" value="1"/>
</dbReference>
<dbReference type="GO" id="GO:0009035">
    <property type="term" value="F:type I site-specific deoxyribonuclease activity"/>
    <property type="evidence" value="ECO:0007669"/>
    <property type="project" value="UniProtKB-EC"/>
</dbReference>
<protein>
    <recommendedName>
        <fullName evidence="10">Type I restriction enzyme endonuclease subunit</fullName>
        <shortName evidence="10">R protein</shortName>
        <ecNumber evidence="10">3.1.21.3</ecNumber>
    </recommendedName>
</protein>
<dbReference type="CDD" id="cd22332">
    <property type="entry name" value="HsdR_N"/>
    <property type="match status" value="1"/>
</dbReference>
<dbReference type="REBASE" id="80279">
    <property type="entry name" value="Bpy6294ORF971P"/>
</dbReference>
<dbReference type="PANTHER" id="PTHR30195:SF16">
    <property type="entry name" value="TYPE I RESTRICTION ENZYME ENDONUCLEASE SUBUNIT"/>
    <property type="match status" value="1"/>
</dbReference>
<comment type="caution">
    <text evidence="12">The sequence shown here is derived from an EMBL/GenBank/DDBJ whole genome shotgun (WGS) entry which is preliminary data.</text>
</comment>
<dbReference type="GO" id="GO:0005524">
    <property type="term" value="F:ATP binding"/>
    <property type="evidence" value="ECO:0007669"/>
    <property type="project" value="UniProtKB-KW"/>
</dbReference>
<keyword evidence="8 10" id="KW-0067">ATP-binding</keyword>
<dbReference type="InterPro" id="IPR040980">
    <property type="entry name" value="SWI2_SNF2"/>
</dbReference>
<keyword evidence="5 10" id="KW-0680">Restriction system</keyword>
<evidence type="ECO:0000256" key="3">
    <source>
        <dbReference type="ARBA" id="ARBA00022722"/>
    </source>
</evidence>
<dbReference type="InterPro" id="IPR051268">
    <property type="entry name" value="Type-I_R_enzyme_R_subunit"/>
</dbReference>
<comment type="subunit">
    <text evidence="10">The type I restriction/modification system is composed of three polypeptides R, M and S.</text>
</comment>
<keyword evidence="9 10" id="KW-0238">DNA-binding</keyword>
<evidence type="ECO:0000313" key="13">
    <source>
        <dbReference type="Proteomes" id="UP000018842"/>
    </source>
</evidence>
<dbReference type="Pfam" id="PF04313">
    <property type="entry name" value="HSDR_N"/>
    <property type="match status" value="1"/>
</dbReference>
<dbReference type="EMBL" id="BAIR01000005">
    <property type="protein sequence ID" value="GAE18121.1"/>
    <property type="molecule type" value="Genomic_DNA"/>
</dbReference>
<dbReference type="Gene3D" id="3.90.1570.50">
    <property type="match status" value="1"/>
</dbReference>
<evidence type="ECO:0000256" key="9">
    <source>
        <dbReference type="ARBA" id="ARBA00023125"/>
    </source>
</evidence>
<comment type="similarity">
    <text evidence="2 10">Belongs to the HsdR family.</text>
</comment>
<keyword evidence="6" id="KW-0255">Endonuclease</keyword>
<dbReference type="Proteomes" id="UP000018842">
    <property type="component" value="Unassembled WGS sequence"/>
</dbReference>
<keyword evidence="12" id="KW-0456">Lyase</keyword>
<keyword evidence="7 10" id="KW-0378">Hydrolase</keyword>
<dbReference type="InterPro" id="IPR004473">
    <property type="entry name" value="Restrct_endonuc_typeI_HsdR"/>
</dbReference>
<evidence type="ECO:0000256" key="4">
    <source>
        <dbReference type="ARBA" id="ARBA00022741"/>
    </source>
</evidence>
<evidence type="ECO:0000256" key="10">
    <source>
        <dbReference type="RuleBase" id="RU364115"/>
    </source>
</evidence>
<reference evidence="13" key="1">
    <citation type="journal article" date="2014" name="Genome">
        <title>Draft Genome Sequences of Three Strains of Bacteroides pyogenes Isolated from a Cat and Swine.</title>
        <authorList>
            <person name="Sakamoto M."/>
            <person name="Oshima K."/>
            <person name="Suda W."/>
            <person name="Kitamura K."/>
            <person name="Iida T."/>
            <person name="Hattori M."/>
            <person name="Ohkuma M."/>
        </authorList>
    </citation>
    <scope>NUCLEOTIDE SEQUENCE [LARGE SCALE GENOMIC DNA]</scope>
    <source>
        <strain evidence="13">JCM 6294</strain>
    </source>
</reference>
<dbReference type="InterPro" id="IPR055180">
    <property type="entry name" value="HsdR_RecA-like_helicase_dom_2"/>
</dbReference>
<evidence type="ECO:0000256" key="5">
    <source>
        <dbReference type="ARBA" id="ARBA00022747"/>
    </source>
</evidence>
<evidence type="ECO:0000256" key="6">
    <source>
        <dbReference type="ARBA" id="ARBA00022759"/>
    </source>
</evidence>
<dbReference type="Gene3D" id="3.40.50.300">
    <property type="entry name" value="P-loop containing nucleotide triphosphate hydrolases"/>
    <property type="match status" value="2"/>
</dbReference>
<keyword evidence="3" id="KW-0540">Nuclease</keyword>
<dbReference type="NCBIfam" id="TIGR00348">
    <property type="entry name" value="hsdR"/>
    <property type="match status" value="1"/>
</dbReference>
<dbReference type="InterPro" id="IPR014001">
    <property type="entry name" value="Helicase_ATP-bd"/>
</dbReference>
<comment type="function">
    <text evidence="10">Subunit R is required for both nuclease and ATPase activities, but not for modification.</text>
</comment>
<dbReference type="PANTHER" id="PTHR30195">
    <property type="entry name" value="TYPE I SITE-SPECIFIC DEOXYRIBONUCLEASE PROTEIN SUBUNIT M AND R"/>
    <property type="match status" value="1"/>
</dbReference>
<dbReference type="EC" id="3.1.21.3" evidence="10"/>
<evidence type="ECO:0000256" key="8">
    <source>
        <dbReference type="ARBA" id="ARBA00022840"/>
    </source>
</evidence>
<dbReference type="SMART" id="SM00487">
    <property type="entry name" value="DEXDc"/>
    <property type="match status" value="1"/>
</dbReference>
<dbReference type="InterPro" id="IPR007409">
    <property type="entry name" value="Restrct_endonuc_type1_HsdR_N"/>
</dbReference>
<dbReference type="GO" id="GO:0003677">
    <property type="term" value="F:DNA binding"/>
    <property type="evidence" value="ECO:0007669"/>
    <property type="project" value="UniProtKB-KW"/>
</dbReference>
<sequence length="1442" mass="165962">MERGNHEPTEEQLVENWARIIYDCNREIDKLGNHPLTASEMQQVMDKVNMVGSPYEMNRFINAQEVCIKRDNEADTNNCGKEVYLKIFDPMEISSGQSRYQIARQPKFKTADKMGGDRRGDVMLLINGMPVIHIELKRSKVDVSQACFQIKRYVHEGVFQSGIFSMVQIYVAMTPEETLYFANPGTEDRFQPQFYFHWEDFNNVIVSDWRQVATNLLSIPMAHQMVGFYTIADDKDKTLKVLRSYQYFAVSKISDRVKETNWDDHLHRGGYIWHTTGSGKTMSSFKSAELIAKSGDADKVVFLLDRIELALQSLDEYRGFAGESDEIQDTADTSVLLAKLKSIDNDDRLIVTSIQKMSNLKEGAAISNGGTITKELLDKIGKKRLVFIIDECHRSVFGDMLVSIKHTFPRALLFGFTGTPVFEENAKHEITTETLFGDMLHKYTIASGIPDGNVLGFDPYMVNTYDDNELRELVAFHQIDLKLKERNPEEVGTKKTVEEYLHLIDQDEELAKIYDRFVNQLQMPESYTENGRPMRGIEAYLPKDIYQCDKHHIVVANDIMKSRGKLSKNGKFHAMLATKNIPEAIAYYQLFKQYHPSLNVVAVFDNNIDNSDGGIVREDAIKEMLNDYNARYGMNYKLANYAQYKKDVAKRLAHKKPYIGIENDHTKQIDLLIVVTQMLTGYDSKWINTLYVDKVMKYVDVIQAFSRTNRLFGPDKPFGTIKYYAYPYTMEQNINDALEVYVDRPLGVFVDKLEKNLSNINQRFLSIRDIFRSHNIMNFEKLPDTREDRNMFAKCFSEMTHLLEAAKLQGFVWEKSEYEFQHGSTYTKVKIELDEQTYLILLQRYRELFEPGDPGDPKDPWEYQIDTYITETGTGTINAEYIDSKFQKFIKNLYTEGPGSEMTKTALEELCKTFATLSQKDQRTALIILHDIQSGDLHLEQGKTIYDYIAEYQISELKKQIMNLSEATGVNASQLINIMSSDVNEQNINEFNRFENLKLTLDLQKTREFLKKITGTACPPFLVMPKADQLLRKFILDPVAREYILLAWLHDEITLENAASFPSPEKTTANPDVESAEEPVPNIDKIRCGIKNILKGTLADVASYMRPQEEVLDSVFFVLGKETLETLDGVGLFISRAFSNLFVKEASIVDKHVAFNLLVTKFEAYLKKLYYLMEGKEVAPQHEGDPVTWKDVIHAIRPLWTLKYSDKPAYQTLYQYLLMVKEWRNNEAHISPTASEQEIDAAINIVITMYFFATGSCITELESNGHDVETHTNIIPLNSRPSKPYSLDVENSAEYEDIYSEGMMMVAERMSVQHLEEATRLEILKSCITKLLNYSYNKRNAVFCKLRHWEAIYRVAVDYGFTIDGDYSYFKAVIDGMNLQDLPYTLTPNFLVNHHVGIYTKDLKDWTSEGLEGKERSEYEDIKKCADVFEAIVKNGIREYKA</sequence>
<accession>W4PE81</accession>
<evidence type="ECO:0000259" key="11">
    <source>
        <dbReference type="SMART" id="SM00487"/>
    </source>
</evidence>
<evidence type="ECO:0000313" key="12">
    <source>
        <dbReference type="EMBL" id="GAE18121.1"/>
    </source>
</evidence>
<evidence type="ECO:0000256" key="7">
    <source>
        <dbReference type="ARBA" id="ARBA00022801"/>
    </source>
</evidence>
<evidence type="ECO:0000256" key="2">
    <source>
        <dbReference type="ARBA" id="ARBA00008598"/>
    </source>
</evidence>
<dbReference type="Pfam" id="PF22679">
    <property type="entry name" value="T1R_D3-like"/>
    <property type="match status" value="1"/>
</dbReference>
<keyword evidence="4 10" id="KW-0547">Nucleotide-binding</keyword>
<organism evidence="12 13">
    <name type="scientific">Bacteroides pyogenes DSM 20611 = JCM 6294</name>
    <dbReference type="NCBI Taxonomy" id="1121100"/>
    <lineage>
        <taxon>Bacteria</taxon>
        <taxon>Pseudomonadati</taxon>
        <taxon>Bacteroidota</taxon>
        <taxon>Bacteroidia</taxon>
        <taxon>Bacteroidales</taxon>
        <taxon>Bacteroidaceae</taxon>
        <taxon>Bacteroides</taxon>
    </lineage>
</organism>
<dbReference type="Pfam" id="PF18766">
    <property type="entry name" value="SWI2_SNF2"/>
    <property type="match status" value="1"/>
</dbReference>
<evidence type="ECO:0000256" key="1">
    <source>
        <dbReference type="ARBA" id="ARBA00000851"/>
    </source>
</evidence>